<dbReference type="RefSeq" id="WP_201172364.1">
    <property type="nucleotide sequence ID" value="NZ_JAEPWM010000005.1"/>
</dbReference>
<dbReference type="EMBL" id="JAEPWM010000005">
    <property type="protein sequence ID" value="MBK6007290.1"/>
    <property type="molecule type" value="Genomic_DNA"/>
</dbReference>
<dbReference type="Pfam" id="PF12802">
    <property type="entry name" value="MarR_2"/>
    <property type="match status" value="1"/>
</dbReference>
<feature type="domain" description="HTH marR-type" evidence="1">
    <location>
        <begin position="10"/>
        <end position="146"/>
    </location>
</feature>
<dbReference type="SUPFAM" id="SSF46785">
    <property type="entry name" value="Winged helix' DNA-binding domain"/>
    <property type="match status" value="1"/>
</dbReference>
<dbReference type="PANTHER" id="PTHR39515">
    <property type="entry name" value="CONSERVED PROTEIN"/>
    <property type="match status" value="1"/>
</dbReference>
<evidence type="ECO:0000259" key="1">
    <source>
        <dbReference type="PROSITE" id="PS50995"/>
    </source>
</evidence>
<evidence type="ECO:0000313" key="3">
    <source>
        <dbReference type="Proteomes" id="UP000630528"/>
    </source>
</evidence>
<dbReference type="InterPro" id="IPR036390">
    <property type="entry name" value="WH_DNA-bd_sf"/>
</dbReference>
<sequence>MAAEPSASDSARLAVQLHELVIKLRRRLREQADAGDLPPSQVAVLRRLEREGPITVSALARVAGVRSQSMGATVAALQAAGHVTGEPDPADGRQTLLSLTPACRRWLRQNRAAKQDWLLRAIEGELSAREQQELARALPLLQRVSEAQPAHATPGKS</sequence>
<dbReference type="SMART" id="SM00347">
    <property type="entry name" value="HTH_MARR"/>
    <property type="match status" value="1"/>
</dbReference>
<gene>
    <name evidence="2" type="ORF">JJB11_14410</name>
</gene>
<dbReference type="Gene3D" id="1.10.287.100">
    <property type="match status" value="1"/>
</dbReference>
<dbReference type="Proteomes" id="UP000630528">
    <property type="component" value="Unassembled WGS sequence"/>
</dbReference>
<comment type="caution">
    <text evidence="2">The sequence shown here is derived from an EMBL/GenBank/DDBJ whole genome shotgun (WGS) entry which is preliminary data.</text>
</comment>
<accession>A0A934TU40</accession>
<reference evidence="2" key="1">
    <citation type="journal article" date="2012" name="J. Microbiol. Biotechnol.">
        <title>Ramlibacter ginsenosidimutans sp. nov., with ginsenoside-converting activity.</title>
        <authorList>
            <person name="Wang L."/>
            <person name="An D.S."/>
            <person name="Kim S.G."/>
            <person name="Jin F.X."/>
            <person name="Kim S.C."/>
            <person name="Lee S.T."/>
            <person name="Im W.T."/>
        </authorList>
    </citation>
    <scope>NUCLEOTIDE SEQUENCE</scope>
    <source>
        <strain evidence="2">KACC 17527</strain>
    </source>
</reference>
<dbReference type="InterPro" id="IPR000835">
    <property type="entry name" value="HTH_MarR-typ"/>
</dbReference>
<dbReference type="InterPro" id="IPR036388">
    <property type="entry name" value="WH-like_DNA-bd_sf"/>
</dbReference>
<dbReference type="GO" id="GO:0003700">
    <property type="term" value="F:DNA-binding transcription factor activity"/>
    <property type="evidence" value="ECO:0007669"/>
    <property type="project" value="InterPro"/>
</dbReference>
<protein>
    <submittedName>
        <fullName evidence="2">MarR family transcriptional regulator</fullName>
    </submittedName>
</protein>
<organism evidence="2 3">
    <name type="scientific">Ramlibacter ginsenosidimutans</name>
    <dbReference type="NCBI Taxonomy" id="502333"/>
    <lineage>
        <taxon>Bacteria</taxon>
        <taxon>Pseudomonadati</taxon>
        <taxon>Pseudomonadota</taxon>
        <taxon>Betaproteobacteria</taxon>
        <taxon>Burkholderiales</taxon>
        <taxon>Comamonadaceae</taxon>
        <taxon>Ramlibacter</taxon>
    </lineage>
</organism>
<keyword evidence="3" id="KW-1185">Reference proteome</keyword>
<dbReference type="Gene3D" id="1.10.10.10">
    <property type="entry name" value="Winged helix-like DNA-binding domain superfamily/Winged helix DNA-binding domain"/>
    <property type="match status" value="1"/>
</dbReference>
<name>A0A934TU40_9BURK</name>
<dbReference type="InterPro" id="IPR052526">
    <property type="entry name" value="HTH-type_Bedaq_tolerance"/>
</dbReference>
<dbReference type="AlphaFoldDB" id="A0A934TU40"/>
<dbReference type="PANTHER" id="PTHR39515:SF2">
    <property type="entry name" value="HTH-TYPE TRANSCRIPTIONAL REGULATOR RV0880"/>
    <property type="match status" value="1"/>
</dbReference>
<proteinExistence type="predicted"/>
<evidence type="ECO:0000313" key="2">
    <source>
        <dbReference type="EMBL" id="MBK6007290.1"/>
    </source>
</evidence>
<reference evidence="2" key="2">
    <citation type="submission" date="2021-01" db="EMBL/GenBank/DDBJ databases">
        <authorList>
            <person name="Kang M."/>
        </authorList>
    </citation>
    <scope>NUCLEOTIDE SEQUENCE</scope>
    <source>
        <strain evidence="2">KACC 17527</strain>
    </source>
</reference>
<dbReference type="PROSITE" id="PS50995">
    <property type="entry name" value="HTH_MARR_2"/>
    <property type="match status" value="1"/>
</dbReference>